<dbReference type="RefSeq" id="WP_043950322.1">
    <property type="nucleotide sequence ID" value="NZ_HG966617.1"/>
</dbReference>
<dbReference type="OrthoDB" id="8480244at2"/>
<keyword evidence="2" id="KW-1185">Reference proteome</keyword>
<protein>
    <recommendedName>
        <fullName evidence="3">PAS domain-containing protein</fullName>
    </recommendedName>
</protein>
<sequence length="189" mass="20812">MLATDTSATDLPELEEGIALSHRSQAFLAYWNDVRGASKIPAADDVRPSDFISLLPYVRYLRWDGAGSLVFKVWGTALADWMNADLTGRNVFDLLPESERAAEQVRLKNLHSLPCGFVQQRRVTDISGMTRLFEFLTLPVAAGSDGQLRMIGPGSFVDAVPGERVELADDPKTVIHSFRYLDLGFGVPA</sequence>
<dbReference type="Proteomes" id="UP000032160">
    <property type="component" value="Chromosome I"/>
</dbReference>
<name>X5MN43_9HYPH</name>
<accession>X5MN43</accession>
<dbReference type="STRING" id="1458461.BN1012_Phect1557"/>
<dbReference type="AlphaFoldDB" id="X5MN43"/>
<gene>
    <name evidence="1" type="ORF">BN1012_Phect1557</name>
</gene>
<dbReference type="Pfam" id="PF07310">
    <property type="entry name" value="PAS_5"/>
    <property type="match status" value="1"/>
</dbReference>
<evidence type="ECO:0000313" key="1">
    <source>
        <dbReference type="EMBL" id="CDO59771.1"/>
    </source>
</evidence>
<proteinExistence type="predicted"/>
<organism evidence="1 2">
    <name type="scientific">Candidatus Phaeomarinibacter ectocarpi</name>
    <dbReference type="NCBI Taxonomy" id="1458461"/>
    <lineage>
        <taxon>Bacteria</taxon>
        <taxon>Pseudomonadati</taxon>
        <taxon>Pseudomonadota</taxon>
        <taxon>Alphaproteobacteria</taxon>
        <taxon>Hyphomicrobiales</taxon>
        <taxon>Parvibaculaceae</taxon>
        <taxon>Candidatus Phaeomarinibacter</taxon>
    </lineage>
</organism>
<reference evidence="1 2" key="1">
    <citation type="journal article" date="2014" name="Front. Genet.">
        <title>Genome and metabolic network of "Candidatus Phaeomarinobacter ectocarpi" Ec32, a new candidate genus of Alphaproteobacteria frequently associated with brown algae.</title>
        <authorList>
            <person name="Dittami S.M."/>
            <person name="Barbeyron T."/>
            <person name="Boyen C."/>
            <person name="Cambefort J."/>
            <person name="Collet G."/>
            <person name="Delage L."/>
            <person name="Gobet A."/>
            <person name="Groisillier A."/>
            <person name="Leblanc C."/>
            <person name="Michel G."/>
            <person name="Scornet D."/>
            <person name="Siegel A."/>
            <person name="Tapia J.E."/>
            <person name="Tonon T."/>
        </authorList>
    </citation>
    <scope>NUCLEOTIDE SEQUENCE [LARGE SCALE GENOMIC DNA]</scope>
    <source>
        <strain evidence="1 2">Ec32</strain>
    </source>
</reference>
<evidence type="ECO:0008006" key="3">
    <source>
        <dbReference type="Google" id="ProtNLM"/>
    </source>
</evidence>
<dbReference type="EMBL" id="HG966617">
    <property type="protein sequence ID" value="CDO59771.1"/>
    <property type="molecule type" value="Genomic_DNA"/>
</dbReference>
<dbReference type="InterPro" id="IPR009922">
    <property type="entry name" value="DUF1457"/>
</dbReference>
<dbReference type="HOGENOM" id="CLU_1228097_0_0_5"/>
<evidence type="ECO:0000313" key="2">
    <source>
        <dbReference type="Proteomes" id="UP000032160"/>
    </source>
</evidence>
<dbReference type="KEGG" id="pect:BN1012_Phect1557"/>